<feature type="coiled-coil region" evidence="14">
    <location>
        <begin position="267"/>
        <end position="473"/>
    </location>
</feature>
<dbReference type="PANTHER" id="PTHR23220">
    <property type="entry name" value="INTEGRIN ALPHA"/>
    <property type="match status" value="1"/>
</dbReference>
<keyword evidence="18" id="KW-1185">Reference proteome</keyword>
<evidence type="ECO:0000256" key="2">
    <source>
        <dbReference type="ARBA" id="ARBA00008054"/>
    </source>
</evidence>
<feature type="repeat" description="FG-GAP" evidence="12">
    <location>
        <begin position="1513"/>
        <end position="1572"/>
    </location>
</feature>
<comment type="subcellular location">
    <subcellularLocation>
        <location evidence="1 13">Membrane</location>
        <topology evidence="1 13">Single-pass type I membrane protein</topology>
    </subcellularLocation>
</comment>
<evidence type="ECO:0000256" key="8">
    <source>
        <dbReference type="ARBA" id="ARBA00023037"/>
    </source>
</evidence>
<keyword evidence="5" id="KW-0677">Repeat</keyword>
<feature type="domain" description="Integrin alpha first immunoglubulin-like" evidence="16">
    <location>
        <begin position="1623"/>
        <end position="1793"/>
    </location>
</feature>
<dbReference type="Gene3D" id="2.60.40.1510">
    <property type="entry name" value="ntegrin, alpha v. Chain A, domain 3"/>
    <property type="match status" value="1"/>
</dbReference>
<keyword evidence="14" id="KW-0175">Coiled coil</keyword>
<keyword evidence="8 13" id="KW-0401">Integrin</keyword>
<dbReference type="InterPro" id="IPR013517">
    <property type="entry name" value="FG-GAP"/>
</dbReference>
<dbReference type="Gene3D" id="2.60.40.1460">
    <property type="entry name" value="Integrin domains. Chain A, domain 2"/>
    <property type="match status" value="1"/>
</dbReference>
<evidence type="ECO:0000259" key="17">
    <source>
        <dbReference type="Pfam" id="PF20805"/>
    </source>
</evidence>
<evidence type="ECO:0000256" key="9">
    <source>
        <dbReference type="ARBA" id="ARBA00023136"/>
    </source>
</evidence>
<dbReference type="InterPro" id="IPR000413">
    <property type="entry name" value="Integrin_alpha"/>
</dbReference>
<dbReference type="Pfam" id="PF08441">
    <property type="entry name" value="Integrin_A_Ig_1"/>
    <property type="match status" value="1"/>
</dbReference>
<evidence type="ECO:0000256" key="6">
    <source>
        <dbReference type="ARBA" id="ARBA00022889"/>
    </source>
</evidence>
<reference evidence="19" key="1">
    <citation type="submission" date="2022-11" db="UniProtKB">
        <authorList>
            <consortium name="WormBaseParasite"/>
        </authorList>
    </citation>
    <scope>IDENTIFICATION</scope>
</reference>
<dbReference type="GO" id="GO:0007229">
    <property type="term" value="P:integrin-mediated signaling pathway"/>
    <property type="evidence" value="ECO:0007669"/>
    <property type="project" value="UniProtKB-KW"/>
</dbReference>
<dbReference type="InterPro" id="IPR013649">
    <property type="entry name" value="Integrin_alpha_Ig-like_1"/>
</dbReference>
<dbReference type="SMART" id="SM00191">
    <property type="entry name" value="Int_alpha"/>
    <property type="match status" value="4"/>
</dbReference>
<dbReference type="GO" id="GO:0098609">
    <property type="term" value="P:cell-cell adhesion"/>
    <property type="evidence" value="ECO:0007669"/>
    <property type="project" value="TreeGrafter"/>
</dbReference>
<evidence type="ECO:0000259" key="16">
    <source>
        <dbReference type="Pfam" id="PF08441"/>
    </source>
</evidence>
<keyword evidence="9" id="KW-0472">Membrane</keyword>
<dbReference type="InterPro" id="IPR032695">
    <property type="entry name" value="Integrin_dom_sf"/>
</dbReference>
<evidence type="ECO:0000256" key="10">
    <source>
        <dbReference type="ARBA" id="ARBA00023170"/>
    </source>
</evidence>
<feature type="region of interest" description="Disordered" evidence="15">
    <location>
        <begin position="1"/>
        <end position="89"/>
    </location>
</feature>
<sequence>MVSPMDGGGVGTGSDSGVTSPSPPSTSRQDGDERMGDPVDPHDVSVLPDQLPPPSDASTPLKVDCSRGAAHSASTEADQRSNKSTDDEDMDNELAIFSINATNANEILVDMLAENRRLLQSQFELQCENNEYRTQIDLLHANMQQCEDRIASSEHTQQDLIERMRIEKEEADAALVHLQRQVEDGRKFIEMQLAEHEQDRADLEAENMQLAEHEQDRADLEAENVRLREALQKANEQLYASSLSTTDAGTTIRLDSSVTATQTDFDKDEQQAILDALKQKVSEQEQELIDQQRTVEQLQSALDEANERADGLTAELGAKSDDIAQLKESLENLQIAVGEHACQKKDLEDEKALLMDQVQQKTRELKIFERKNNELLFSRQQEDTLARQVEELNQALSNANALLKQKSGSINDVCAQLRSVKMERDKYKCEADHLRQTVNQMCSGEERDLRSHLEGVEAENRALQSQIDRMVGQLEAVKDVQKAFETQKTQIAERDRHVKDLEHTLDLTIREKEELAKQRQQLRDANSDWKQAYDRLECEYKCFKENAEIQYSTEKSNYERVIGEKDDRITYLYDRLATYDDYPGGIRSPNIAGRCPSAIDQTTNASLWDAIPADMRDALHALRVESQAVARIVRQMQSTTLVGDTVVGTTVQTTLLTPSTVDAAAGTSFSRESSLLSSLRDALQTRVMEEKCGVDSKAVAKQRLAIQRSLVAMIDRLLAYSTVDVQEHVKSFCDDVQLALSSFNQPLAPAKESTEDARRWQKECEQLKADRKADRREAEENCRSLREQLEHSDTAYQELKLMLDKCETELDTFCRQLKQLEKQLSDSRREVDRLNEEKNKLTRAASQLQSDLQDQKTSNDQYEEQAIATINSLQTAFEEERERAERLEESNRQLNRRVEELRRQAPDDSLLAQATHLVTRLTDDVADKTRELLMCERAIGKLSAKNIAWRRYMKHLEVEIRVYRQTEEMSKNRLAKLLNAGHPVSARLQRARVPVSPKRQWKRCGYAVIAFVRLLRFGQLSCDQENLRSVIDSRPSFAASSISRVNAKPLCSINSSLSHQPRSFRGGEKRSVMNGAIYLVWANTSRTCAPGGGILAEGVRGAFVSKSGCDCAPIAHKIAPCPAGDRVCRSAVIDLLPPSDRRPVGRGGQKRLVGVDADGRSDRARRRGTNFVMVGAVGALIPGSRGRLVAGCRRSRIRRLNCCARAAALYARGVSAVVCRIVVRYRRSIGVDSARFRATTHRRESFVTGACAMRRHLVTALLAALFAVAAAFNIDVKRAVVHRHTADTYFGYSIDIYQDKCPFEAFDVIEPVGTCYYARDSFNKIEEFAPCRQEPAKHGHHRFGYGMCGFSAAIPESKDDRLYIGAPGVYYWQGSLFVQNINEQEQRPNTPDGPAHTDHNMLGYSTATGDFDGDGVDDAAVGIPRGNDLLGLVALYSHKLRNLVNLTNEGGQRGSFFGASIAVTDVDGDGLDDVIVGVPFYTNYTSDKSQESKPKYDIGQVKVFLQGADHSFRTSKTVYGHTEWSRFGHAVAAAGDLNGDGYNDFIVGAPYDGQDGRGAVYVYHGAKDGIRTEYTQKIEAQEVDVDMRTFGFSLAGGKDVDGNGYPDVAVGAWQSNKAVMFKTKPVVSVTGYVRPKKATIDLNDKLCQTNTEFGYMACDEVKFCLKYEGKEAPNSLNLDLKVQVDSKKRLSPRAFFLQKDFRDRKDVRLPPGSPYPPDTILHRVTLTKGKELCEIHNFYVPDTIRDKLTPITISANYTYVGSSNGLTQSGQLEPALDTTVPQALTAEVDIQRNCGSDNECVPDLELAAKANKDTFTVGTVDNTLTLDVTVKNLNEDAYEAQFFIAIPKGFEYSGIENKGKVGT</sequence>
<keyword evidence="4" id="KW-0732">Signal</keyword>
<evidence type="ECO:0000256" key="3">
    <source>
        <dbReference type="ARBA" id="ARBA00022692"/>
    </source>
</evidence>
<feature type="repeat" description="FG-GAP" evidence="12">
    <location>
        <begin position="1443"/>
        <end position="1507"/>
    </location>
</feature>
<evidence type="ECO:0000256" key="12">
    <source>
        <dbReference type="PROSITE-ProRule" id="PRU00803"/>
    </source>
</evidence>
<dbReference type="SUPFAM" id="SSF69318">
    <property type="entry name" value="Integrin alpha N-terminal domain"/>
    <property type="match status" value="1"/>
</dbReference>
<dbReference type="Proteomes" id="UP000887566">
    <property type="component" value="Unplaced"/>
</dbReference>
<dbReference type="Pfam" id="PF20805">
    <property type="entry name" value="Integrin_A_Ig_2"/>
    <property type="match status" value="1"/>
</dbReference>
<feature type="coiled-coil region" evidence="14">
    <location>
        <begin position="498"/>
        <end position="546"/>
    </location>
</feature>
<feature type="compositionally biased region" description="Basic and acidic residues" evidence="15">
    <location>
        <begin position="29"/>
        <end position="43"/>
    </location>
</feature>
<evidence type="ECO:0000256" key="15">
    <source>
        <dbReference type="SAM" id="MobiDB-lite"/>
    </source>
</evidence>
<feature type="compositionally biased region" description="Gly residues" evidence="15">
    <location>
        <begin position="1"/>
        <end position="14"/>
    </location>
</feature>
<dbReference type="PANTHER" id="PTHR23220:SF133">
    <property type="entry name" value="INTEGRIN ALPHA-PS2"/>
    <property type="match status" value="1"/>
</dbReference>
<keyword evidence="3" id="KW-0812">Transmembrane</keyword>
<feature type="region of interest" description="Disordered" evidence="15">
    <location>
        <begin position="825"/>
        <end position="861"/>
    </location>
</feature>
<feature type="repeat" description="FG-GAP" evidence="12">
    <location>
        <begin position="1576"/>
        <end position="1638"/>
    </location>
</feature>
<evidence type="ECO:0000313" key="19">
    <source>
        <dbReference type="WBParaSite" id="PSAMB.scaffold21size117079.g501.t2"/>
    </source>
</evidence>
<evidence type="ECO:0000256" key="7">
    <source>
        <dbReference type="ARBA" id="ARBA00022989"/>
    </source>
</evidence>
<dbReference type="Gene3D" id="2.130.10.130">
    <property type="entry name" value="Integrin alpha, N-terminal"/>
    <property type="match status" value="1"/>
</dbReference>
<evidence type="ECO:0000256" key="14">
    <source>
        <dbReference type="SAM" id="Coils"/>
    </source>
</evidence>
<dbReference type="WBParaSite" id="PSAMB.scaffold21size117079.g501.t2">
    <property type="protein sequence ID" value="PSAMB.scaffold21size117079.g501.t2"/>
    <property type="gene ID" value="PSAMB.scaffold21size117079.g501"/>
</dbReference>
<feature type="domain" description="Integrin alpha second immunoglobulin-like" evidence="17">
    <location>
        <begin position="1794"/>
        <end position="1858"/>
    </location>
</feature>
<dbReference type="GO" id="GO:0008305">
    <property type="term" value="C:integrin complex"/>
    <property type="evidence" value="ECO:0007669"/>
    <property type="project" value="InterPro"/>
</dbReference>
<dbReference type="InterPro" id="IPR028994">
    <property type="entry name" value="Integrin_alpha_N"/>
</dbReference>
<dbReference type="InterPro" id="IPR013519">
    <property type="entry name" value="Int_alpha_beta-p"/>
</dbReference>
<feature type="coiled-coil region" evidence="14">
    <location>
        <begin position="129"/>
        <end position="237"/>
    </location>
</feature>
<organism evidence="18 19">
    <name type="scientific">Plectus sambesii</name>
    <dbReference type="NCBI Taxonomy" id="2011161"/>
    <lineage>
        <taxon>Eukaryota</taxon>
        <taxon>Metazoa</taxon>
        <taxon>Ecdysozoa</taxon>
        <taxon>Nematoda</taxon>
        <taxon>Chromadorea</taxon>
        <taxon>Plectida</taxon>
        <taxon>Plectina</taxon>
        <taxon>Plectoidea</taxon>
        <taxon>Plectidae</taxon>
        <taxon>Plectus</taxon>
    </lineage>
</organism>
<dbReference type="GO" id="GO:0048513">
    <property type="term" value="P:animal organ development"/>
    <property type="evidence" value="ECO:0007669"/>
    <property type="project" value="UniProtKB-ARBA"/>
</dbReference>
<dbReference type="Gene3D" id="1.10.287.1490">
    <property type="match status" value="1"/>
</dbReference>
<dbReference type="GO" id="GO:0009897">
    <property type="term" value="C:external side of plasma membrane"/>
    <property type="evidence" value="ECO:0007669"/>
    <property type="project" value="TreeGrafter"/>
</dbReference>
<dbReference type="GO" id="GO:0007160">
    <property type="term" value="P:cell-matrix adhesion"/>
    <property type="evidence" value="ECO:0007669"/>
    <property type="project" value="TreeGrafter"/>
</dbReference>
<evidence type="ECO:0000313" key="18">
    <source>
        <dbReference type="Proteomes" id="UP000887566"/>
    </source>
</evidence>
<dbReference type="SUPFAM" id="SSF69179">
    <property type="entry name" value="Integrin domains"/>
    <property type="match status" value="2"/>
</dbReference>
<keyword evidence="11" id="KW-0325">Glycoprotein</keyword>
<dbReference type="PROSITE" id="PS51470">
    <property type="entry name" value="FG_GAP"/>
    <property type="match status" value="4"/>
</dbReference>
<dbReference type="PRINTS" id="PR01185">
    <property type="entry name" value="INTEGRINA"/>
</dbReference>
<dbReference type="InterPro" id="IPR048285">
    <property type="entry name" value="Integrin_alpha_Ig-like_2"/>
</dbReference>
<evidence type="ECO:0000256" key="13">
    <source>
        <dbReference type="RuleBase" id="RU003762"/>
    </source>
</evidence>
<feature type="repeat" description="FG-GAP" evidence="12">
    <location>
        <begin position="1334"/>
        <end position="1388"/>
    </location>
</feature>
<comment type="similarity">
    <text evidence="2 13">Belongs to the integrin alpha chain family.</text>
</comment>
<keyword evidence="7" id="KW-1133">Transmembrane helix</keyword>
<evidence type="ECO:0000256" key="5">
    <source>
        <dbReference type="ARBA" id="ARBA00022737"/>
    </source>
</evidence>
<accession>A0A914VLP3</accession>
<protein>
    <submittedName>
        <fullName evidence="19">Integrin alpha-2 domain-containing protein</fullName>
    </submittedName>
</protein>
<proteinExistence type="inferred from homology"/>
<feature type="compositionally biased region" description="Polar residues" evidence="15">
    <location>
        <begin position="844"/>
        <end position="860"/>
    </location>
</feature>
<feature type="compositionally biased region" description="Basic and acidic residues" evidence="15">
    <location>
        <begin position="825"/>
        <end position="840"/>
    </location>
</feature>
<name>A0A914VLP3_9BILA</name>
<evidence type="ECO:0000256" key="1">
    <source>
        <dbReference type="ARBA" id="ARBA00004479"/>
    </source>
</evidence>
<keyword evidence="6 13" id="KW-0130">Cell adhesion</keyword>
<dbReference type="Pfam" id="PF01839">
    <property type="entry name" value="FG-GAP"/>
    <property type="match status" value="3"/>
</dbReference>
<evidence type="ECO:0000256" key="4">
    <source>
        <dbReference type="ARBA" id="ARBA00022729"/>
    </source>
</evidence>
<dbReference type="GO" id="GO:0033627">
    <property type="term" value="P:cell adhesion mediated by integrin"/>
    <property type="evidence" value="ECO:0007669"/>
    <property type="project" value="TreeGrafter"/>
</dbReference>
<keyword evidence="10 13" id="KW-0675">Receptor</keyword>
<evidence type="ECO:0000256" key="11">
    <source>
        <dbReference type="ARBA" id="ARBA00023180"/>
    </source>
</evidence>
<dbReference type="GO" id="GO:0005178">
    <property type="term" value="F:integrin binding"/>
    <property type="evidence" value="ECO:0007669"/>
    <property type="project" value="TreeGrafter"/>
</dbReference>